<dbReference type="Gene3D" id="3.30.70.1070">
    <property type="entry name" value="Sporulation related repeat"/>
    <property type="match status" value="1"/>
</dbReference>
<evidence type="ECO:0000259" key="1">
    <source>
        <dbReference type="Pfam" id="PF05036"/>
    </source>
</evidence>
<dbReference type="RefSeq" id="WP_058493754.1">
    <property type="nucleotide sequence ID" value="NZ_CBCRUR010000004.1"/>
</dbReference>
<keyword evidence="3" id="KW-1185">Reference proteome</keyword>
<dbReference type="InterPro" id="IPR036680">
    <property type="entry name" value="SPOR-like_sf"/>
</dbReference>
<gene>
    <name evidence="2" type="ORF">Lwor_1982</name>
</gene>
<dbReference type="STRING" id="45076.Lwor_1982"/>
<dbReference type="AlphaFoldDB" id="A0A0W1A5Z5"/>
<accession>A0A0W1A5Z5</accession>
<evidence type="ECO:0000313" key="2">
    <source>
        <dbReference type="EMBL" id="KTD76757.1"/>
    </source>
</evidence>
<dbReference type="EMBL" id="LNZC01000027">
    <property type="protein sequence ID" value="KTD76757.1"/>
    <property type="molecule type" value="Genomic_DNA"/>
</dbReference>
<dbReference type="InterPro" id="IPR007730">
    <property type="entry name" value="SPOR-like_dom"/>
</dbReference>
<dbReference type="GO" id="GO:0042834">
    <property type="term" value="F:peptidoglycan binding"/>
    <property type="evidence" value="ECO:0007669"/>
    <property type="project" value="InterPro"/>
</dbReference>
<protein>
    <submittedName>
        <fullName evidence="2">Sporulation related domain protein</fullName>
    </submittedName>
</protein>
<feature type="domain" description="SPOR" evidence="1">
    <location>
        <begin position="93"/>
        <end position="160"/>
    </location>
</feature>
<dbReference type="Proteomes" id="UP000054662">
    <property type="component" value="Unassembled WGS sequence"/>
</dbReference>
<dbReference type="PATRIC" id="fig|45076.6.peg.2163"/>
<sequence length="177" mass="20395">MGSQIKYLFLGLCIVNLSSCMVYDEYTTASYQTYTDDRIQMYPQMDYRMYQYRYQNTPTQSGVNVPDSYHVGAYHSPVSFKDRDKTWVNGQNPQGYTIMVAEDEKASRVAQKLYKAPKNDRMAQIKYQRNGKAYYRGLYGTYDSQEAAQKALDALPPEIKQGAGVTNWSNVQNTMDE</sequence>
<name>A0A0W1A5Z5_9GAMM</name>
<reference evidence="2 3" key="1">
    <citation type="submission" date="2015-11" db="EMBL/GenBank/DDBJ databases">
        <title>Genomic analysis of 38 Legionella species identifies large and diverse effector repertoires.</title>
        <authorList>
            <person name="Burstein D."/>
            <person name="Amaro F."/>
            <person name="Zusman T."/>
            <person name="Lifshitz Z."/>
            <person name="Cohen O."/>
            <person name="Gilbert J.A."/>
            <person name="Pupko T."/>
            <person name="Shuman H.A."/>
            <person name="Segal G."/>
        </authorList>
    </citation>
    <scope>NUCLEOTIDE SEQUENCE [LARGE SCALE GENOMIC DNA]</scope>
    <source>
        <strain evidence="2 3">ATCC 49508</strain>
    </source>
</reference>
<evidence type="ECO:0000313" key="3">
    <source>
        <dbReference type="Proteomes" id="UP000054662"/>
    </source>
</evidence>
<proteinExistence type="predicted"/>
<dbReference type="OrthoDB" id="5653957at2"/>
<comment type="caution">
    <text evidence="2">The sequence shown here is derived from an EMBL/GenBank/DDBJ whole genome shotgun (WGS) entry which is preliminary data.</text>
</comment>
<organism evidence="2 3">
    <name type="scientific">Legionella worsleiensis</name>
    <dbReference type="NCBI Taxonomy" id="45076"/>
    <lineage>
        <taxon>Bacteria</taxon>
        <taxon>Pseudomonadati</taxon>
        <taxon>Pseudomonadota</taxon>
        <taxon>Gammaproteobacteria</taxon>
        <taxon>Legionellales</taxon>
        <taxon>Legionellaceae</taxon>
        <taxon>Legionella</taxon>
    </lineage>
</organism>
<dbReference type="Pfam" id="PF05036">
    <property type="entry name" value="SPOR"/>
    <property type="match status" value="1"/>
</dbReference>